<keyword evidence="2" id="KW-1185">Reference proteome</keyword>
<accession>A0A812MWR7</accession>
<dbReference type="AlphaFoldDB" id="A0A812MWR7"/>
<gene>
    <name evidence="1" type="ORF">SNAT2548_LOCUS15278</name>
</gene>
<sequence length="100" mass="11220">MLALEWYPHTPGTWLLLILQPIELRKEGLQIGLQKAVLALTGQACSFTTIRTVLGGIVLDFFAFLTAWVSTATISRHRALGSEWLECERPREPTKKRSVA</sequence>
<comment type="caution">
    <text evidence="1">The sequence shown here is derived from an EMBL/GenBank/DDBJ whole genome shotgun (WGS) entry which is preliminary data.</text>
</comment>
<dbReference type="Proteomes" id="UP000604046">
    <property type="component" value="Unassembled WGS sequence"/>
</dbReference>
<evidence type="ECO:0000313" key="2">
    <source>
        <dbReference type="Proteomes" id="UP000604046"/>
    </source>
</evidence>
<organism evidence="1 2">
    <name type="scientific">Symbiodinium natans</name>
    <dbReference type="NCBI Taxonomy" id="878477"/>
    <lineage>
        <taxon>Eukaryota</taxon>
        <taxon>Sar</taxon>
        <taxon>Alveolata</taxon>
        <taxon>Dinophyceae</taxon>
        <taxon>Suessiales</taxon>
        <taxon>Symbiodiniaceae</taxon>
        <taxon>Symbiodinium</taxon>
    </lineage>
</organism>
<reference evidence="1" key="1">
    <citation type="submission" date="2021-02" db="EMBL/GenBank/DDBJ databases">
        <authorList>
            <person name="Dougan E. K."/>
            <person name="Rhodes N."/>
            <person name="Thang M."/>
            <person name="Chan C."/>
        </authorList>
    </citation>
    <scope>NUCLEOTIDE SEQUENCE</scope>
</reference>
<protein>
    <submittedName>
        <fullName evidence="1">Uncharacterized protein</fullName>
    </submittedName>
</protein>
<name>A0A812MWR7_9DINO</name>
<dbReference type="EMBL" id="CAJNDS010001924">
    <property type="protein sequence ID" value="CAE7289418.1"/>
    <property type="molecule type" value="Genomic_DNA"/>
</dbReference>
<proteinExistence type="predicted"/>
<evidence type="ECO:0000313" key="1">
    <source>
        <dbReference type="EMBL" id="CAE7289418.1"/>
    </source>
</evidence>